<dbReference type="AlphaFoldDB" id="A0A8T2VKQ7"/>
<proteinExistence type="inferred from homology"/>
<evidence type="ECO:0000313" key="3">
    <source>
        <dbReference type="EMBL" id="KAH7447892.1"/>
    </source>
</evidence>
<dbReference type="InterPro" id="IPR023393">
    <property type="entry name" value="START-like_dom_sf"/>
</dbReference>
<dbReference type="GO" id="GO:0006952">
    <property type="term" value="P:defense response"/>
    <property type="evidence" value="ECO:0007669"/>
    <property type="project" value="InterPro"/>
</dbReference>
<dbReference type="OMA" id="IYKVFKP"/>
<dbReference type="PANTHER" id="PTHR31213:SF24">
    <property type="entry name" value="OS08G0374000 PROTEIN"/>
    <property type="match status" value="1"/>
</dbReference>
<evidence type="ECO:0000259" key="2">
    <source>
        <dbReference type="SMART" id="SM01037"/>
    </source>
</evidence>
<dbReference type="PRINTS" id="PR00634">
    <property type="entry name" value="BETALLERGEN"/>
</dbReference>
<sequence length="155" mass="16983">MALSMTVAIELKVPAEILWETIKTPEIVPKVMPDYVAACEFIEGDGSAGSLRLMKFGPAAAHFVTFSKERIEMVDDAAQKLAYSVIEGELLNHFKSYRVFLEVAKAEDQNGCVVNWALEYEPVDPNMPPPEISKEGAVGTFKAIEAYLLASSLQG</sequence>
<dbReference type="SUPFAM" id="SSF55961">
    <property type="entry name" value="Bet v1-like"/>
    <property type="match status" value="1"/>
</dbReference>
<accession>A0A8T2VKQ7</accession>
<keyword evidence="4" id="KW-1185">Reference proteome</keyword>
<dbReference type="GO" id="GO:0005737">
    <property type="term" value="C:cytoplasm"/>
    <property type="evidence" value="ECO:0007669"/>
    <property type="project" value="TreeGrafter"/>
</dbReference>
<dbReference type="Gene3D" id="3.30.530.20">
    <property type="match status" value="1"/>
</dbReference>
<dbReference type="GO" id="GO:0004864">
    <property type="term" value="F:protein phosphatase inhibitor activity"/>
    <property type="evidence" value="ECO:0007669"/>
    <property type="project" value="InterPro"/>
</dbReference>
<dbReference type="CDD" id="cd07816">
    <property type="entry name" value="Bet_v1-like"/>
    <property type="match status" value="1"/>
</dbReference>
<dbReference type="GO" id="GO:0005634">
    <property type="term" value="C:nucleus"/>
    <property type="evidence" value="ECO:0007669"/>
    <property type="project" value="TreeGrafter"/>
</dbReference>
<dbReference type="InterPro" id="IPR050279">
    <property type="entry name" value="Plant_def-hormone_signal"/>
</dbReference>
<dbReference type="GO" id="GO:0038023">
    <property type="term" value="F:signaling receptor activity"/>
    <property type="evidence" value="ECO:0007669"/>
    <property type="project" value="InterPro"/>
</dbReference>
<dbReference type="GO" id="GO:0009738">
    <property type="term" value="P:abscisic acid-activated signaling pathway"/>
    <property type="evidence" value="ECO:0007669"/>
    <property type="project" value="InterPro"/>
</dbReference>
<gene>
    <name evidence="3" type="ORF">KP509_01G126000</name>
</gene>
<evidence type="ECO:0000256" key="1">
    <source>
        <dbReference type="ARBA" id="ARBA00009744"/>
    </source>
</evidence>
<organism evidence="3 4">
    <name type="scientific">Ceratopteris richardii</name>
    <name type="common">Triangle waterfern</name>
    <dbReference type="NCBI Taxonomy" id="49495"/>
    <lineage>
        <taxon>Eukaryota</taxon>
        <taxon>Viridiplantae</taxon>
        <taxon>Streptophyta</taxon>
        <taxon>Embryophyta</taxon>
        <taxon>Tracheophyta</taxon>
        <taxon>Polypodiopsida</taxon>
        <taxon>Polypodiidae</taxon>
        <taxon>Polypodiales</taxon>
        <taxon>Pteridineae</taxon>
        <taxon>Pteridaceae</taxon>
        <taxon>Parkerioideae</taxon>
        <taxon>Ceratopteris</taxon>
    </lineage>
</organism>
<dbReference type="Proteomes" id="UP000825935">
    <property type="component" value="Chromosome 1"/>
</dbReference>
<dbReference type="OrthoDB" id="1845342at2759"/>
<dbReference type="Pfam" id="PF00407">
    <property type="entry name" value="Bet_v_1"/>
    <property type="match status" value="1"/>
</dbReference>
<dbReference type="SMART" id="SM01037">
    <property type="entry name" value="Bet_v_1"/>
    <property type="match status" value="1"/>
</dbReference>
<evidence type="ECO:0000313" key="4">
    <source>
        <dbReference type="Proteomes" id="UP000825935"/>
    </source>
</evidence>
<reference evidence="3" key="1">
    <citation type="submission" date="2021-08" db="EMBL/GenBank/DDBJ databases">
        <title>WGS assembly of Ceratopteris richardii.</title>
        <authorList>
            <person name="Marchant D.B."/>
            <person name="Chen G."/>
            <person name="Jenkins J."/>
            <person name="Shu S."/>
            <person name="Leebens-Mack J."/>
            <person name="Grimwood J."/>
            <person name="Schmutz J."/>
            <person name="Soltis P."/>
            <person name="Soltis D."/>
            <person name="Chen Z.-H."/>
        </authorList>
    </citation>
    <scope>NUCLEOTIDE SEQUENCE</scope>
    <source>
        <strain evidence="3">Whitten #5841</strain>
        <tissue evidence="3">Leaf</tissue>
    </source>
</reference>
<protein>
    <recommendedName>
        <fullName evidence="2">Bet v I/Major latex protein domain-containing protein</fullName>
    </recommendedName>
</protein>
<dbReference type="FunFam" id="3.30.530.20:FF:000007">
    <property type="entry name" value="Major pollen allergen Bet v 1-A"/>
    <property type="match status" value="1"/>
</dbReference>
<dbReference type="GO" id="GO:0010427">
    <property type="term" value="F:abscisic acid binding"/>
    <property type="evidence" value="ECO:0007669"/>
    <property type="project" value="InterPro"/>
</dbReference>
<comment type="caution">
    <text evidence="3">The sequence shown here is derived from an EMBL/GenBank/DDBJ whole genome shotgun (WGS) entry which is preliminary data.</text>
</comment>
<dbReference type="InterPro" id="IPR024949">
    <property type="entry name" value="Bet_v_I_allergen"/>
</dbReference>
<name>A0A8T2VKQ7_CERRI</name>
<feature type="domain" description="Bet v I/Major latex protein" evidence="2">
    <location>
        <begin position="2"/>
        <end position="151"/>
    </location>
</feature>
<dbReference type="InterPro" id="IPR000916">
    <property type="entry name" value="Bet_v_I/MLP"/>
</dbReference>
<dbReference type="EMBL" id="CM035406">
    <property type="protein sequence ID" value="KAH7447892.1"/>
    <property type="molecule type" value="Genomic_DNA"/>
</dbReference>
<dbReference type="EMBL" id="CM035406">
    <property type="protein sequence ID" value="KAH7447891.1"/>
    <property type="molecule type" value="Genomic_DNA"/>
</dbReference>
<comment type="similarity">
    <text evidence="1">Belongs to the BetVI family.</text>
</comment>
<dbReference type="PANTHER" id="PTHR31213">
    <property type="entry name" value="OS08G0374000 PROTEIN-RELATED"/>
    <property type="match status" value="1"/>
</dbReference>